<feature type="chain" id="PRO_5032988997" description="histidine kinase" evidence="18">
    <location>
        <begin position="27"/>
        <end position="1218"/>
    </location>
</feature>
<keyword evidence="12 17" id="KW-1133">Transmembrane helix</keyword>
<dbReference type="InterPro" id="IPR003594">
    <property type="entry name" value="HATPase_dom"/>
</dbReference>
<dbReference type="SUPFAM" id="SSF53850">
    <property type="entry name" value="Periplasmic binding protein-like II"/>
    <property type="match status" value="2"/>
</dbReference>
<dbReference type="GO" id="GO:0000155">
    <property type="term" value="F:phosphorelay sensor kinase activity"/>
    <property type="evidence" value="ECO:0007669"/>
    <property type="project" value="InterPro"/>
</dbReference>
<dbReference type="CDD" id="cd17546">
    <property type="entry name" value="REC_hyHK_CKI1_RcsC-like"/>
    <property type="match status" value="1"/>
</dbReference>
<evidence type="ECO:0000256" key="1">
    <source>
        <dbReference type="ARBA" id="ARBA00000085"/>
    </source>
</evidence>
<dbReference type="InterPro" id="IPR003661">
    <property type="entry name" value="HisK_dim/P_dom"/>
</dbReference>
<evidence type="ECO:0000256" key="16">
    <source>
        <dbReference type="PROSITE-ProRule" id="PRU00169"/>
    </source>
</evidence>
<comment type="catalytic activity">
    <reaction evidence="1">
        <text>ATP + protein L-histidine = ADP + protein N-phospho-L-histidine.</text>
        <dbReference type="EC" id="2.7.13.3"/>
    </reaction>
</comment>
<evidence type="ECO:0000256" key="4">
    <source>
        <dbReference type="ARBA" id="ARBA00022475"/>
    </source>
</evidence>
<keyword evidence="6 16" id="KW-0597">Phosphoprotein</keyword>
<gene>
    <name evidence="22" type="ORF">DS957_016400</name>
</gene>
<dbReference type="InterPro" id="IPR008207">
    <property type="entry name" value="Sig_transdc_His_kin_Hpt_dom"/>
</dbReference>
<dbReference type="EC" id="2.7.13.3" evidence="3"/>
<evidence type="ECO:0000259" key="21">
    <source>
        <dbReference type="PROSITE" id="PS50894"/>
    </source>
</evidence>
<dbReference type="SUPFAM" id="SSF52172">
    <property type="entry name" value="CheY-like"/>
    <property type="match status" value="1"/>
</dbReference>
<dbReference type="GO" id="GO:0016787">
    <property type="term" value="F:hydrolase activity"/>
    <property type="evidence" value="ECO:0007669"/>
    <property type="project" value="UniProtKB-KW"/>
</dbReference>
<evidence type="ECO:0000256" key="15">
    <source>
        <dbReference type="PROSITE-ProRule" id="PRU00110"/>
    </source>
</evidence>
<sequence length="1218" mass="136840">MFSILRKTVILFVAFIGTTSPSYSFASDESSETVLVGVIALRSEDPEIGNKIGTYYGINLDYLTNIAKVLNLELELRSYNTIPELFADIENGTIDGAVGFSKSPDRESRFIFSDAFFSSTIAVWYREDSYYQRDPRELQWVCVIGTVYCEYLEDMGATKVRTVESRLKAFEEVRGGRANALISSYVAINQYLDENDIVNGAVDIPSWLNEEESRFIASKSNQALVDRINKILSWERNGKNIRSVASTNPYHVNDKLLVEYRRDLENKQIITYSSSEEAFPFLFRNPHTDELDGFLPDFIDLIQSRTGLKFEYQKPSSSLNSGLTAFNADLVPVAYVENPPLSDWLVTKPFMHNNFVAIEALDPKEHPAHDARSGILMSLKKQGLVNLDSWKEERFTRYEDLRQLLTDLKQGKIEVAYIPDDIVHSMIAQDNIDGLLISEKDTLTLSIAFAVADHNTKLKKILDSIIDTIDAKEIEKLNRTYRNFNLVYGYDEEHIFTMILIVVVVFVILLAVAYFVLAHLKLKVNLAELNATNEEKEKQWLMEIIQEINSIVFIHGEDNQIQMSNCSLYKNHRCKGCTIQSRKSAKPLVDNVIELRQVIAGKRIADITASNGCKLGIQHVYRERKAILSPSSKKKFVLTVLQDITEQKEREFALIDAQEKAQTAVRSRENFLATMSHELRTPLSAAHGLLDLLDRQTSSEGSKELITQAMRSLNHLNLLVDEVLDYSKLEAGQLKVTPVKTHAVNTLCDVIRSFEPKASSKGLEYRVTFKPFLNPWLKVDAVRLVQIATNLLSNAVKFTNEGEISVSIAVHEGRLILKIADTGIGMTEAQLEGILQPFVQADDTITRKYGGTGLGLSIVDRLVDCMGGELCINSQFGLGTTMVVKLPITFCEPEPQAALSYTFSPMLPANVRDWCLAWGMASTDVKPNLVGQFSPQGKYQGLNLDCGSKGSCELTPSEAKYPDTLLALLRQDCTLKPTAETEDTNSNLDWKHGTVLVAEDNPINQSVITMQLRELGIEPVIVSNGLEAWQYVNRDHQVALVLTDFHMPEVDGFELVKKLKAAPELASIPVIGVTAEDSRLANERAKHIGIDDILYKPYDLEKLRSKLLPFLGQEKMAQWPEWIEKFRKQDAKEIANVFKSSMTHDVANLKAAKSKQDKKRIIHGIKGALGAIGVTILAELCIEAEKASDGEFEVHVTDLIERIEQEINLAEHWIKAHE</sequence>
<dbReference type="InterPro" id="IPR005467">
    <property type="entry name" value="His_kinase_dom"/>
</dbReference>
<evidence type="ECO:0000256" key="3">
    <source>
        <dbReference type="ARBA" id="ARBA00012438"/>
    </source>
</evidence>
<dbReference type="InterPro" id="IPR036890">
    <property type="entry name" value="HATPase_C_sf"/>
</dbReference>
<feature type="domain" description="HPt" evidence="21">
    <location>
        <begin position="1115"/>
        <end position="1217"/>
    </location>
</feature>
<keyword evidence="9" id="KW-0418">Kinase</keyword>
<dbReference type="Pfam" id="PF00072">
    <property type="entry name" value="Response_reg"/>
    <property type="match status" value="1"/>
</dbReference>
<keyword evidence="18" id="KW-0732">Signal</keyword>
<evidence type="ECO:0000313" key="22">
    <source>
        <dbReference type="EMBL" id="RIW10831.1"/>
    </source>
</evidence>
<keyword evidence="13" id="KW-0902">Two-component regulatory system</keyword>
<dbReference type="InterPro" id="IPR011006">
    <property type="entry name" value="CheY-like_superfamily"/>
</dbReference>
<feature type="modified residue" description="Phosphohistidine" evidence="15">
    <location>
        <position position="1163"/>
    </location>
</feature>
<evidence type="ECO:0000256" key="6">
    <source>
        <dbReference type="ARBA" id="ARBA00022553"/>
    </source>
</evidence>
<dbReference type="SUPFAM" id="SSF47384">
    <property type="entry name" value="Homodimeric domain of signal transducing histidine kinase"/>
    <property type="match status" value="1"/>
</dbReference>
<dbReference type="Proteomes" id="UP000253437">
    <property type="component" value="Unassembled WGS sequence"/>
</dbReference>
<dbReference type="InterPro" id="IPR001789">
    <property type="entry name" value="Sig_transdc_resp-reg_receiver"/>
</dbReference>
<dbReference type="Pfam" id="PF02518">
    <property type="entry name" value="HATPase_c"/>
    <property type="match status" value="1"/>
</dbReference>
<dbReference type="Pfam" id="PF00512">
    <property type="entry name" value="HisKA"/>
    <property type="match status" value="1"/>
</dbReference>
<evidence type="ECO:0000256" key="13">
    <source>
        <dbReference type="ARBA" id="ARBA00023012"/>
    </source>
</evidence>
<dbReference type="Pfam" id="PF00497">
    <property type="entry name" value="SBP_bac_3"/>
    <property type="match status" value="1"/>
</dbReference>
<dbReference type="SMART" id="SM00448">
    <property type="entry name" value="REC"/>
    <property type="match status" value="1"/>
</dbReference>
<dbReference type="InterPro" id="IPR004358">
    <property type="entry name" value="Sig_transdc_His_kin-like_C"/>
</dbReference>
<name>A0A8B3DE04_VIBHA</name>
<dbReference type="InterPro" id="IPR001638">
    <property type="entry name" value="Solute-binding_3/MltF_N"/>
</dbReference>
<dbReference type="Gene3D" id="1.20.120.160">
    <property type="entry name" value="HPT domain"/>
    <property type="match status" value="1"/>
</dbReference>
<dbReference type="Pfam" id="PF01627">
    <property type="entry name" value="Hpt"/>
    <property type="match status" value="1"/>
</dbReference>
<dbReference type="PROSITE" id="PS50110">
    <property type="entry name" value="RESPONSE_REGULATORY"/>
    <property type="match status" value="1"/>
</dbReference>
<organism evidence="22 23">
    <name type="scientific">Vibrio harveyi</name>
    <name type="common">Beneckea harveyi</name>
    <dbReference type="NCBI Taxonomy" id="669"/>
    <lineage>
        <taxon>Bacteria</taxon>
        <taxon>Pseudomonadati</taxon>
        <taxon>Pseudomonadota</taxon>
        <taxon>Gammaproteobacteria</taxon>
        <taxon>Vibrionales</taxon>
        <taxon>Vibrionaceae</taxon>
        <taxon>Vibrio</taxon>
    </lineage>
</organism>
<evidence type="ECO:0000256" key="18">
    <source>
        <dbReference type="SAM" id="SignalP"/>
    </source>
</evidence>
<dbReference type="PROSITE" id="PS50894">
    <property type="entry name" value="HPT"/>
    <property type="match status" value="1"/>
</dbReference>
<evidence type="ECO:0000256" key="8">
    <source>
        <dbReference type="ARBA" id="ARBA00022692"/>
    </source>
</evidence>
<comment type="subcellular location">
    <subcellularLocation>
        <location evidence="2">Cell inner membrane</location>
        <topology evidence="2">Multi-pass membrane protein</topology>
    </subcellularLocation>
</comment>
<protein>
    <recommendedName>
        <fullName evidence="3">histidine kinase</fullName>
        <ecNumber evidence="3">2.7.13.3</ecNumber>
    </recommendedName>
</protein>
<keyword evidence="11" id="KW-0067">ATP-binding</keyword>
<keyword evidence="11" id="KW-0547">Nucleotide-binding</keyword>
<dbReference type="SMART" id="SM00388">
    <property type="entry name" value="HisKA"/>
    <property type="match status" value="1"/>
</dbReference>
<dbReference type="GO" id="GO:0009927">
    <property type="term" value="F:histidine phosphotransfer kinase activity"/>
    <property type="evidence" value="ECO:0007669"/>
    <property type="project" value="TreeGrafter"/>
</dbReference>
<evidence type="ECO:0000256" key="12">
    <source>
        <dbReference type="ARBA" id="ARBA00022989"/>
    </source>
</evidence>
<dbReference type="InterPro" id="IPR036641">
    <property type="entry name" value="HPT_dom_sf"/>
</dbReference>
<dbReference type="FunFam" id="3.30.565.10:FF:000010">
    <property type="entry name" value="Sensor histidine kinase RcsC"/>
    <property type="match status" value="1"/>
</dbReference>
<keyword evidence="4" id="KW-1003">Cell membrane</keyword>
<dbReference type="PANTHER" id="PTHR43047">
    <property type="entry name" value="TWO-COMPONENT HISTIDINE PROTEIN KINASE"/>
    <property type="match status" value="1"/>
</dbReference>
<dbReference type="Gene3D" id="3.40.190.10">
    <property type="entry name" value="Periplasmic binding protein-like II"/>
    <property type="match status" value="4"/>
</dbReference>
<evidence type="ECO:0000259" key="19">
    <source>
        <dbReference type="PROSITE" id="PS50109"/>
    </source>
</evidence>
<dbReference type="SUPFAM" id="SSF55874">
    <property type="entry name" value="ATPase domain of HSP90 chaperone/DNA topoisomerase II/histidine kinase"/>
    <property type="match status" value="1"/>
</dbReference>
<dbReference type="AlphaFoldDB" id="A0A8B3DE04"/>
<dbReference type="PANTHER" id="PTHR43047:SF72">
    <property type="entry name" value="OSMOSENSING HISTIDINE PROTEIN KINASE SLN1"/>
    <property type="match status" value="1"/>
</dbReference>
<dbReference type="SUPFAM" id="SSF47226">
    <property type="entry name" value="Histidine-containing phosphotransfer domain, HPT domain"/>
    <property type="match status" value="1"/>
</dbReference>
<evidence type="ECO:0000313" key="23">
    <source>
        <dbReference type="Proteomes" id="UP000253437"/>
    </source>
</evidence>
<dbReference type="CDD" id="cd00082">
    <property type="entry name" value="HisKA"/>
    <property type="match status" value="1"/>
</dbReference>
<proteinExistence type="predicted"/>
<feature type="domain" description="Histidine kinase" evidence="19">
    <location>
        <begin position="674"/>
        <end position="890"/>
    </location>
</feature>
<reference evidence="22 23" key="1">
    <citation type="submission" date="2018-08" db="EMBL/GenBank/DDBJ databases">
        <title>Vibrio harveyi strains pathogenic to white snook Centropomus viridis Lockington (1877) and potential probiotic bacteria.</title>
        <authorList>
            <person name="Soto-Rodriguez S."/>
            <person name="Gomez-Gil B."/>
            <person name="Lozano-Olvera R."/>
        </authorList>
    </citation>
    <scope>NUCLEOTIDE SEQUENCE [LARGE SCALE GENOMIC DNA]</scope>
    <source>
        <strain evidence="22 23">CAIM 1508</strain>
    </source>
</reference>
<dbReference type="PRINTS" id="PR00344">
    <property type="entry name" value="BCTRLSENSOR"/>
</dbReference>
<feature type="domain" description="Response regulatory" evidence="20">
    <location>
        <begin position="994"/>
        <end position="1111"/>
    </location>
</feature>
<dbReference type="SMART" id="SM00062">
    <property type="entry name" value="PBPb"/>
    <property type="match status" value="2"/>
</dbReference>
<keyword evidence="5" id="KW-0997">Cell inner membrane</keyword>
<evidence type="ECO:0000256" key="17">
    <source>
        <dbReference type="SAM" id="Phobius"/>
    </source>
</evidence>
<evidence type="ECO:0000256" key="5">
    <source>
        <dbReference type="ARBA" id="ARBA00022519"/>
    </source>
</evidence>
<dbReference type="PROSITE" id="PS50109">
    <property type="entry name" value="HIS_KIN"/>
    <property type="match status" value="1"/>
</dbReference>
<keyword evidence="14 17" id="KW-0472">Membrane</keyword>
<dbReference type="SMART" id="SM00387">
    <property type="entry name" value="HATPase_c"/>
    <property type="match status" value="1"/>
</dbReference>
<keyword evidence="7" id="KW-0808">Transferase</keyword>
<dbReference type="InterPro" id="IPR036097">
    <property type="entry name" value="HisK_dim/P_sf"/>
</dbReference>
<dbReference type="RefSeq" id="WP_114092479.1">
    <property type="nucleotide sequence ID" value="NZ_QOUW02000066.1"/>
</dbReference>
<dbReference type="CDD" id="cd16922">
    <property type="entry name" value="HATPase_EvgS-ArcB-TorS-like"/>
    <property type="match status" value="1"/>
</dbReference>
<evidence type="ECO:0000259" key="20">
    <source>
        <dbReference type="PROSITE" id="PS50110"/>
    </source>
</evidence>
<keyword evidence="8 17" id="KW-0812">Transmembrane</keyword>
<dbReference type="Gene3D" id="1.10.287.130">
    <property type="match status" value="1"/>
</dbReference>
<accession>A0A8B3DE04</accession>
<comment type="caution">
    <text evidence="22">The sequence shown here is derived from an EMBL/GenBank/DDBJ whole genome shotgun (WGS) entry which is preliminary data.</text>
</comment>
<dbReference type="Gene3D" id="3.40.50.2300">
    <property type="match status" value="1"/>
</dbReference>
<evidence type="ECO:0000256" key="14">
    <source>
        <dbReference type="ARBA" id="ARBA00023136"/>
    </source>
</evidence>
<dbReference type="GO" id="GO:0005886">
    <property type="term" value="C:plasma membrane"/>
    <property type="evidence" value="ECO:0007669"/>
    <property type="project" value="UniProtKB-SubCell"/>
</dbReference>
<evidence type="ECO:0000256" key="9">
    <source>
        <dbReference type="ARBA" id="ARBA00022777"/>
    </source>
</evidence>
<feature type="modified residue" description="4-aspartylphosphate" evidence="16">
    <location>
        <position position="1044"/>
    </location>
</feature>
<feature type="transmembrane region" description="Helical" evidence="17">
    <location>
        <begin position="495"/>
        <end position="517"/>
    </location>
</feature>
<evidence type="ECO:0000256" key="7">
    <source>
        <dbReference type="ARBA" id="ARBA00022679"/>
    </source>
</evidence>
<evidence type="ECO:0000256" key="2">
    <source>
        <dbReference type="ARBA" id="ARBA00004429"/>
    </source>
</evidence>
<feature type="signal peptide" evidence="18">
    <location>
        <begin position="1"/>
        <end position="26"/>
    </location>
</feature>
<evidence type="ECO:0000256" key="11">
    <source>
        <dbReference type="ARBA" id="ARBA00022840"/>
    </source>
</evidence>
<keyword evidence="10" id="KW-0378">Hydrolase</keyword>
<dbReference type="EMBL" id="QOUW02000066">
    <property type="protein sequence ID" value="RIW10831.1"/>
    <property type="molecule type" value="Genomic_DNA"/>
</dbReference>
<evidence type="ECO:0000256" key="10">
    <source>
        <dbReference type="ARBA" id="ARBA00022801"/>
    </source>
</evidence>
<dbReference type="Gene3D" id="3.30.565.10">
    <property type="entry name" value="Histidine kinase-like ATPase, C-terminal domain"/>
    <property type="match status" value="1"/>
</dbReference>